<reference evidence="1 2" key="1">
    <citation type="submission" date="2017-05" db="EMBL/GenBank/DDBJ databases">
        <title>The Genome Sequence of Enterococcus sp. 10A9_DIV0425.</title>
        <authorList>
            <consortium name="The Broad Institute Genomics Platform"/>
            <consortium name="The Broad Institute Genomic Center for Infectious Diseases"/>
            <person name="Earl A."/>
            <person name="Manson A."/>
            <person name="Schwartman J."/>
            <person name="Gilmore M."/>
            <person name="Abouelleil A."/>
            <person name="Cao P."/>
            <person name="Chapman S."/>
            <person name="Cusick C."/>
            <person name="Shea T."/>
            <person name="Young S."/>
            <person name="Neafsey D."/>
            <person name="Nusbaum C."/>
            <person name="Birren B."/>
        </authorList>
    </citation>
    <scope>NUCLEOTIDE SEQUENCE [LARGE SCALE GENOMIC DNA]</scope>
    <source>
        <strain evidence="1 2">10A9_DIV0425</strain>
    </source>
</reference>
<protein>
    <submittedName>
        <fullName evidence="1">Uncharacterized protein</fullName>
    </submittedName>
</protein>
<keyword evidence="2" id="KW-1185">Reference proteome</keyword>
<name>A0A242JVD1_9ENTE</name>
<feature type="non-terminal residue" evidence="1">
    <location>
        <position position="22"/>
    </location>
</feature>
<evidence type="ECO:0000313" key="2">
    <source>
        <dbReference type="Proteomes" id="UP000194933"/>
    </source>
</evidence>
<dbReference type="AlphaFoldDB" id="A0A242JVD1"/>
<dbReference type="Proteomes" id="UP000194933">
    <property type="component" value="Unassembled WGS sequence"/>
</dbReference>
<accession>A0A242JVD1</accession>
<sequence length="22" mass="2439">MDYYEYKAVVEKVSGLGSVSTL</sequence>
<comment type="caution">
    <text evidence="1">The sequence shown here is derived from an EMBL/GenBank/DDBJ whole genome shotgun (WGS) entry which is preliminary data.</text>
</comment>
<organism evidence="1 2">
    <name type="scientific">Candidatus Enterococcus wittei</name>
    <dbReference type="NCBI Taxonomy" id="1987383"/>
    <lineage>
        <taxon>Bacteria</taxon>
        <taxon>Bacillati</taxon>
        <taxon>Bacillota</taxon>
        <taxon>Bacilli</taxon>
        <taxon>Lactobacillales</taxon>
        <taxon>Enterococcaceae</taxon>
        <taxon>Enterococcus</taxon>
    </lineage>
</organism>
<dbReference type="EMBL" id="NGMO01000008">
    <property type="protein sequence ID" value="OTP06749.1"/>
    <property type="molecule type" value="Genomic_DNA"/>
</dbReference>
<evidence type="ECO:0000313" key="1">
    <source>
        <dbReference type="EMBL" id="OTP06749.1"/>
    </source>
</evidence>
<proteinExistence type="predicted"/>
<gene>
    <name evidence="1" type="ORF">A5844_002722</name>
</gene>